<evidence type="ECO:0000313" key="3">
    <source>
        <dbReference type="Proteomes" id="UP000292939"/>
    </source>
</evidence>
<dbReference type="Pfam" id="PF13663">
    <property type="entry name" value="DUF4148"/>
    <property type="match status" value="1"/>
</dbReference>
<feature type="chain" id="PRO_5020894789" evidence="1">
    <location>
        <begin position="24"/>
        <end position="173"/>
    </location>
</feature>
<evidence type="ECO:0000313" key="2">
    <source>
        <dbReference type="EMBL" id="QBK04254.1"/>
    </source>
</evidence>
<gene>
    <name evidence="2" type="ORF">DW355_05200</name>
</gene>
<dbReference type="AlphaFoldDB" id="A0A4P6UIS0"/>
<dbReference type="Proteomes" id="UP000292939">
    <property type="component" value="Chromosome"/>
</dbReference>
<protein>
    <submittedName>
        <fullName evidence="2">DUF4148 domain-containing protein</fullName>
    </submittedName>
</protein>
<dbReference type="EMBL" id="CP031395">
    <property type="protein sequence ID" value="QBK04254.1"/>
    <property type="molecule type" value="Genomic_DNA"/>
</dbReference>
<evidence type="ECO:0000256" key="1">
    <source>
        <dbReference type="SAM" id="SignalP"/>
    </source>
</evidence>
<keyword evidence="1" id="KW-0732">Signal</keyword>
<name>A0A4P6UIS0_9BURK</name>
<dbReference type="InterPro" id="IPR025421">
    <property type="entry name" value="DUF4148"/>
</dbReference>
<reference evidence="2 3" key="1">
    <citation type="submission" date="2018-07" db="EMBL/GenBank/DDBJ databases">
        <title>Exploring interactions and the metabolic potential of the ultra-small soil bacteria Hylemonella gracilis.</title>
        <authorList>
            <person name="Tyc O."/>
            <person name="Kulkarni P."/>
            <person name="Gawehns F."/>
            <person name="Hundscheid M."/>
            <person name="Zweers H."/>
            <person name="Garbeva P."/>
        </authorList>
    </citation>
    <scope>NUCLEOTIDE SEQUENCE [LARGE SCALE GENOMIC DNA]</scope>
    <source>
        <strain evidence="2 3">NS1</strain>
    </source>
</reference>
<proteinExistence type="predicted"/>
<sequence length="173" mass="17985">MNRSTSLSLVAIAAALIAGPALANDTTAKTREQVQAELAQAVRSGTIVAVGEDSMTLNQQFPGLYPQQAAKAGKTGEQAQAELAQAVRNGDMVVGTSSKLNQLFPDLYPKQVAKAGKTREQVQAELADAVRTGDIVAVGEDSMTLNQQFPGLYAQKVVHTNTASSGNGTVSAN</sequence>
<dbReference type="OrthoDB" id="8656910at2"/>
<dbReference type="KEGG" id="hgr:DW355_05200"/>
<accession>A0A4P6UIS0</accession>
<dbReference type="RefSeq" id="WP_131278264.1">
    <property type="nucleotide sequence ID" value="NZ_CP031395.1"/>
</dbReference>
<feature type="signal peptide" evidence="1">
    <location>
        <begin position="1"/>
        <end position="23"/>
    </location>
</feature>
<organism evidence="2 3">
    <name type="scientific">Hylemonella gracilis</name>
    <dbReference type="NCBI Taxonomy" id="80880"/>
    <lineage>
        <taxon>Bacteria</taxon>
        <taxon>Pseudomonadati</taxon>
        <taxon>Pseudomonadota</taxon>
        <taxon>Betaproteobacteria</taxon>
        <taxon>Burkholderiales</taxon>
        <taxon>Comamonadaceae</taxon>
        <taxon>Hylemonella</taxon>
    </lineage>
</organism>